<gene>
    <name evidence="1" type="ORF">BDM02DRAFT_2367788</name>
</gene>
<proteinExistence type="predicted"/>
<dbReference type="EMBL" id="MU117966">
    <property type="protein sequence ID" value="KAF9652845.1"/>
    <property type="molecule type" value="Genomic_DNA"/>
</dbReference>
<reference evidence="1" key="2">
    <citation type="journal article" date="2020" name="Nat. Commun.">
        <title>Large-scale genome sequencing of mycorrhizal fungi provides insights into the early evolution of symbiotic traits.</title>
        <authorList>
            <person name="Miyauchi S."/>
            <person name="Kiss E."/>
            <person name="Kuo A."/>
            <person name="Drula E."/>
            <person name="Kohler A."/>
            <person name="Sanchez-Garcia M."/>
            <person name="Morin E."/>
            <person name="Andreopoulos B."/>
            <person name="Barry K.W."/>
            <person name="Bonito G."/>
            <person name="Buee M."/>
            <person name="Carver A."/>
            <person name="Chen C."/>
            <person name="Cichocki N."/>
            <person name="Clum A."/>
            <person name="Culley D."/>
            <person name="Crous P.W."/>
            <person name="Fauchery L."/>
            <person name="Girlanda M."/>
            <person name="Hayes R.D."/>
            <person name="Keri Z."/>
            <person name="LaButti K."/>
            <person name="Lipzen A."/>
            <person name="Lombard V."/>
            <person name="Magnuson J."/>
            <person name="Maillard F."/>
            <person name="Murat C."/>
            <person name="Nolan M."/>
            <person name="Ohm R.A."/>
            <person name="Pangilinan J."/>
            <person name="Pereira M.F."/>
            <person name="Perotto S."/>
            <person name="Peter M."/>
            <person name="Pfister S."/>
            <person name="Riley R."/>
            <person name="Sitrit Y."/>
            <person name="Stielow J.B."/>
            <person name="Szollosi G."/>
            <person name="Zifcakova L."/>
            <person name="Stursova M."/>
            <person name="Spatafora J.W."/>
            <person name="Tedersoo L."/>
            <person name="Vaario L.M."/>
            <person name="Yamada A."/>
            <person name="Yan M."/>
            <person name="Wang P."/>
            <person name="Xu J."/>
            <person name="Bruns T."/>
            <person name="Baldrian P."/>
            <person name="Vilgalys R."/>
            <person name="Dunand C."/>
            <person name="Henrissat B."/>
            <person name="Grigoriev I.V."/>
            <person name="Hibbett D."/>
            <person name="Nagy L.G."/>
            <person name="Martin F.M."/>
        </authorList>
    </citation>
    <scope>NUCLEOTIDE SEQUENCE</scope>
    <source>
        <strain evidence="1">P2</strain>
    </source>
</reference>
<accession>A0ACB6ZTY9</accession>
<name>A0ACB6ZTY9_THEGA</name>
<evidence type="ECO:0000313" key="1">
    <source>
        <dbReference type="EMBL" id="KAF9652845.1"/>
    </source>
</evidence>
<keyword evidence="2" id="KW-1185">Reference proteome</keyword>
<comment type="caution">
    <text evidence="1">The sequence shown here is derived from an EMBL/GenBank/DDBJ whole genome shotgun (WGS) entry which is preliminary data.</text>
</comment>
<protein>
    <submittedName>
        <fullName evidence="1">Uncharacterized protein</fullName>
    </submittedName>
</protein>
<evidence type="ECO:0000313" key="2">
    <source>
        <dbReference type="Proteomes" id="UP000886501"/>
    </source>
</evidence>
<reference evidence="1" key="1">
    <citation type="submission" date="2019-10" db="EMBL/GenBank/DDBJ databases">
        <authorList>
            <consortium name="DOE Joint Genome Institute"/>
            <person name="Kuo A."/>
            <person name="Miyauchi S."/>
            <person name="Kiss E."/>
            <person name="Drula E."/>
            <person name="Kohler A."/>
            <person name="Sanchez-Garcia M."/>
            <person name="Andreopoulos B."/>
            <person name="Barry K.W."/>
            <person name="Bonito G."/>
            <person name="Buee M."/>
            <person name="Carver A."/>
            <person name="Chen C."/>
            <person name="Cichocki N."/>
            <person name="Clum A."/>
            <person name="Culley D."/>
            <person name="Crous P.W."/>
            <person name="Fauchery L."/>
            <person name="Girlanda M."/>
            <person name="Hayes R."/>
            <person name="Keri Z."/>
            <person name="Labutti K."/>
            <person name="Lipzen A."/>
            <person name="Lombard V."/>
            <person name="Magnuson J."/>
            <person name="Maillard F."/>
            <person name="Morin E."/>
            <person name="Murat C."/>
            <person name="Nolan M."/>
            <person name="Ohm R."/>
            <person name="Pangilinan J."/>
            <person name="Pereira M."/>
            <person name="Perotto S."/>
            <person name="Peter M."/>
            <person name="Riley R."/>
            <person name="Sitrit Y."/>
            <person name="Stielow B."/>
            <person name="Szollosi G."/>
            <person name="Zifcakova L."/>
            <person name="Stursova M."/>
            <person name="Spatafora J.W."/>
            <person name="Tedersoo L."/>
            <person name="Vaario L.-M."/>
            <person name="Yamada A."/>
            <person name="Yan M."/>
            <person name="Wang P."/>
            <person name="Xu J."/>
            <person name="Bruns T."/>
            <person name="Baldrian P."/>
            <person name="Vilgalys R."/>
            <person name="Henrissat B."/>
            <person name="Grigoriev I.V."/>
            <person name="Hibbett D."/>
            <person name="Nagy L.G."/>
            <person name="Martin F.M."/>
        </authorList>
    </citation>
    <scope>NUCLEOTIDE SEQUENCE</scope>
    <source>
        <strain evidence="1">P2</strain>
    </source>
</reference>
<organism evidence="1 2">
    <name type="scientific">Thelephora ganbajun</name>
    <name type="common">Ganba fungus</name>
    <dbReference type="NCBI Taxonomy" id="370292"/>
    <lineage>
        <taxon>Eukaryota</taxon>
        <taxon>Fungi</taxon>
        <taxon>Dikarya</taxon>
        <taxon>Basidiomycota</taxon>
        <taxon>Agaricomycotina</taxon>
        <taxon>Agaricomycetes</taxon>
        <taxon>Thelephorales</taxon>
        <taxon>Thelephoraceae</taxon>
        <taxon>Thelephora</taxon>
    </lineage>
</organism>
<dbReference type="Proteomes" id="UP000886501">
    <property type="component" value="Unassembled WGS sequence"/>
</dbReference>
<sequence length="134" mass="14283">MSTGNVIGGHNATISNPKTSQAAKEHSRRVIQELEGQSADDDYPSGQSRVDVDVDDDDDEAIIETNPSNVHGDSAYHESVLGDTGPAVDDDPFAGKEPNRVFGGYKATLHNPNTSEEAKARAKAELEQHGVAIE</sequence>